<evidence type="ECO:0000313" key="3">
    <source>
        <dbReference type="Proteomes" id="UP000693970"/>
    </source>
</evidence>
<dbReference type="OrthoDB" id="46612at2759"/>
<accession>A0A9K3LYN5</accession>
<keyword evidence="1" id="KW-1133">Transmembrane helix</keyword>
<proteinExistence type="predicted"/>
<organism evidence="2 3">
    <name type="scientific">Nitzschia inconspicua</name>
    <dbReference type="NCBI Taxonomy" id="303405"/>
    <lineage>
        <taxon>Eukaryota</taxon>
        <taxon>Sar</taxon>
        <taxon>Stramenopiles</taxon>
        <taxon>Ochrophyta</taxon>
        <taxon>Bacillariophyta</taxon>
        <taxon>Bacillariophyceae</taxon>
        <taxon>Bacillariophycidae</taxon>
        <taxon>Bacillariales</taxon>
        <taxon>Bacillariaceae</taxon>
        <taxon>Nitzschia</taxon>
    </lineage>
</organism>
<protein>
    <submittedName>
        <fullName evidence="2">Uncharacterized protein</fullName>
    </submittedName>
</protein>
<dbReference type="Proteomes" id="UP000693970">
    <property type="component" value="Unassembled WGS sequence"/>
</dbReference>
<comment type="caution">
    <text evidence="2">The sequence shown here is derived from an EMBL/GenBank/DDBJ whole genome shotgun (WGS) entry which is preliminary data.</text>
</comment>
<keyword evidence="1" id="KW-0812">Transmembrane</keyword>
<evidence type="ECO:0000313" key="2">
    <source>
        <dbReference type="EMBL" id="KAG7370200.1"/>
    </source>
</evidence>
<feature type="transmembrane region" description="Helical" evidence="1">
    <location>
        <begin position="12"/>
        <end position="34"/>
    </location>
</feature>
<keyword evidence="3" id="KW-1185">Reference proteome</keyword>
<keyword evidence="1" id="KW-0472">Membrane</keyword>
<sequence>MIHLSPLKCPLIFVLVASVLGTVMIVKLSTNLMIPSGSVAKNASVVTYWPKHKDKIYGLVHMAKTAGTEINGELAARFERICGNKGYSYDAYQVNKRHAEWKQNHPDKMLTVYSLPDMTTSMVEKHSRGRVHPVVQKEIGFEDCDYIAIEGSFHFWGPMVENMPDDPPFQFELHVPCRDPVDWLMSMCNYRSRNYNCNAIIKDATNECLFMMHRFLDIPLPQNVHLKCFNPIPIDPYIN</sequence>
<dbReference type="EMBL" id="JAGRRH010000005">
    <property type="protein sequence ID" value="KAG7370200.1"/>
    <property type="molecule type" value="Genomic_DNA"/>
</dbReference>
<dbReference type="AlphaFoldDB" id="A0A9K3LYN5"/>
<reference evidence="2" key="1">
    <citation type="journal article" date="2021" name="Sci. Rep.">
        <title>Diploid genomic architecture of Nitzschia inconspicua, an elite biomass production diatom.</title>
        <authorList>
            <person name="Oliver A."/>
            <person name="Podell S."/>
            <person name="Pinowska A."/>
            <person name="Traller J.C."/>
            <person name="Smith S.R."/>
            <person name="McClure R."/>
            <person name="Beliaev A."/>
            <person name="Bohutskyi P."/>
            <person name="Hill E.A."/>
            <person name="Rabines A."/>
            <person name="Zheng H."/>
            <person name="Allen L.Z."/>
            <person name="Kuo A."/>
            <person name="Grigoriev I.V."/>
            <person name="Allen A.E."/>
            <person name="Hazlebeck D."/>
            <person name="Allen E.E."/>
        </authorList>
    </citation>
    <scope>NUCLEOTIDE SEQUENCE</scope>
    <source>
        <strain evidence="2">Hildebrandi</strain>
    </source>
</reference>
<reference evidence="2" key="2">
    <citation type="submission" date="2021-04" db="EMBL/GenBank/DDBJ databases">
        <authorList>
            <person name="Podell S."/>
        </authorList>
    </citation>
    <scope>NUCLEOTIDE SEQUENCE</scope>
    <source>
        <strain evidence="2">Hildebrandi</strain>
    </source>
</reference>
<evidence type="ECO:0000256" key="1">
    <source>
        <dbReference type="SAM" id="Phobius"/>
    </source>
</evidence>
<name>A0A9K3LYN5_9STRA</name>
<gene>
    <name evidence="2" type="ORF">IV203_027946</name>
</gene>